<dbReference type="KEGG" id="gwc:GWCH70_3108"/>
<dbReference type="InterPro" id="IPR002104">
    <property type="entry name" value="Integrase_catalytic"/>
</dbReference>
<evidence type="ECO:0000256" key="4">
    <source>
        <dbReference type="ARBA" id="ARBA00023172"/>
    </source>
</evidence>
<dbReference type="InterPro" id="IPR011010">
    <property type="entry name" value="DNA_brk_join_enz"/>
</dbReference>
<dbReference type="GO" id="GO:0015074">
    <property type="term" value="P:DNA integration"/>
    <property type="evidence" value="ECO:0007669"/>
    <property type="project" value="UniProtKB-KW"/>
</dbReference>
<feature type="domain" description="Tyr recombinase" evidence="6">
    <location>
        <begin position="109"/>
        <end position="290"/>
    </location>
</feature>
<accession>C5D8C9</accession>
<reference evidence="8" key="1">
    <citation type="submission" date="2009-06" db="EMBL/GenBank/DDBJ databases">
        <title>Complete sequence of chromosome of Geopacillus sp. WCH70.</title>
        <authorList>
            <consortium name="US DOE Joint Genome Institute"/>
            <person name="Lucas S."/>
            <person name="Copeland A."/>
            <person name="Lapidus A."/>
            <person name="Glavina del Rio T."/>
            <person name="Dalin E."/>
            <person name="Tice H."/>
            <person name="Bruce D."/>
            <person name="Goodwin L."/>
            <person name="Pitluck S."/>
            <person name="Chertkov O."/>
            <person name="Brettin T."/>
            <person name="Detter J.C."/>
            <person name="Han C."/>
            <person name="Larimer F."/>
            <person name="Land M."/>
            <person name="Hauser L."/>
            <person name="Kyrpides N."/>
            <person name="Mikhailova N."/>
            <person name="Brumm P."/>
            <person name="Mead D.A."/>
            <person name="Richardson P."/>
        </authorList>
    </citation>
    <scope>NUCLEOTIDE SEQUENCE [LARGE SCALE GENOMIC DNA]</scope>
    <source>
        <strain evidence="8">WCH70</strain>
    </source>
</reference>
<keyword evidence="3 5" id="KW-0238">DNA-binding</keyword>
<dbReference type="SUPFAM" id="SSF56349">
    <property type="entry name" value="DNA breaking-rejoining enzymes"/>
    <property type="match status" value="1"/>
</dbReference>
<evidence type="ECO:0000259" key="7">
    <source>
        <dbReference type="PROSITE" id="PS51900"/>
    </source>
</evidence>
<dbReference type="InterPro" id="IPR050090">
    <property type="entry name" value="Tyrosine_recombinase_XerCD"/>
</dbReference>
<keyword evidence="4" id="KW-0233">DNA recombination</keyword>
<proteinExistence type="inferred from homology"/>
<dbReference type="InterPro" id="IPR004107">
    <property type="entry name" value="Integrase_SAM-like_N"/>
</dbReference>
<dbReference type="Gene3D" id="1.10.443.10">
    <property type="entry name" value="Intergrase catalytic core"/>
    <property type="match status" value="1"/>
</dbReference>
<feature type="domain" description="Core-binding (CB)" evidence="7">
    <location>
        <begin position="1"/>
        <end position="84"/>
    </location>
</feature>
<dbReference type="GO" id="GO:0006310">
    <property type="term" value="P:DNA recombination"/>
    <property type="evidence" value="ECO:0007669"/>
    <property type="project" value="UniProtKB-KW"/>
</dbReference>
<dbReference type="PROSITE" id="PS51898">
    <property type="entry name" value="TYR_RECOMBINASE"/>
    <property type="match status" value="1"/>
</dbReference>
<dbReference type="PROSITE" id="PS51900">
    <property type="entry name" value="CB"/>
    <property type="match status" value="1"/>
</dbReference>
<evidence type="ECO:0000256" key="2">
    <source>
        <dbReference type="ARBA" id="ARBA00022908"/>
    </source>
</evidence>
<evidence type="ECO:0000256" key="3">
    <source>
        <dbReference type="ARBA" id="ARBA00023125"/>
    </source>
</evidence>
<dbReference type="AlphaFoldDB" id="C5D8C9"/>
<dbReference type="GO" id="GO:0003677">
    <property type="term" value="F:DNA binding"/>
    <property type="evidence" value="ECO:0007669"/>
    <property type="project" value="UniProtKB-UniRule"/>
</dbReference>
<keyword evidence="2" id="KW-0229">DNA integration</keyword>
<dbReference type="Pfam" id="PF00589">
    <property type="entry name" value="Phage_integrase"/>
    <property type="match status" value="1"/>
</dbReference>
<evidence type="ECO:0000256" key="5">
    <source>
        <dbReference type="PROSITE-ProRule" id="PRU01248"/>
    </source>
</evidence>
<protein>
    <submittedName>
        <fullName evidence="8">Integrase family protein</fullName>
    </submittedName>
</protein>
<dbReference type="Gene3D" id="1.10.150.130">
    <property type="match status" value="1"/>
</dbReference>
<comment type="similarity">
    <text evidence="1">Belongs to the 'phage' integrase family.</text>
</comment>
<dbReference type="Pfam" id="PF02899">
    <property type="entry name" value="Phage_int_SAM_1"/>
    <property type="match status" value="1"/>
</dbReference>
<gene>
    <name evidence="8" type="ordered locus">GWCH70_3108</name>
</gene>
<dbReference type="HOGENOM" id="CLU_027562_9_2_9"/>
<organism evidence="8">
    <name type="scientific">Geobacillus sp. (strain WCH70)</name>
    <dbReference type="NCBI Taxonomy" id="471223"/>
    <lineage>
        <taxon>Bacteria</taxon>
        <taxon>Bacillati</taxon>
        <taxon>Bacillota</taxon>
        <taxon>Bacilli</taxon>
        <taxon>Bacillales</taxon>
        <taxon>Anoxybacillaceae</taxon>
        <taxon>Geobacillus</taxon>
    </lineage>
</organism>
<dbReference type="CDD" id="cd00397">
    <property type="entry name" value="DNA_BRE_C"/>
    <property type="match status" value="1"/>
</dbReference>
<dbReference type="PANTHER" id="PTHR30349:SF41">
    <property type="entry name" value="INTEGRASE_RECOMBINASE PROTEIN MJ0367-RELATED"/>
    <property type="match status" value="1"/>
</dbReference>
<evidence type="ECO:0000313" key="8">
    <source>
        <dbReference type="EMBL" id="ACS25767.1"/>
    </source>
</evidence>
<dbReference type="STRING" id="471223.GWCH70_3108"/>
<dbReference type="EMBL" id="CP001638">
    <property type="protein sequence ID" value="ACS25767.1"/>
    <property type="molecule type" value="Genomic_DNA"/>
</dbReference>
<dbReference type="eggNOG" id="COG4974">
    <property type="taxonomic scope" value="Bacteria"/>
</dbReference>
<evidence type="ECO:0000256" key="1">
    <source>
        <dbReference type="ARBA" id="ARBA00008857"/>
    </source>
</evidence>
<evidence type="ECO:0000259" key="6">
    <source>
        <dbReference type="PROSITE" id="PS51898"/>
    </source>
</evidence>
<sequence length="292" mass="33751">MQELLDAFKQWLTEEGKAPKTIESYVGDIKSYQRFLGEKAVSDQQPLSRFSFVRYKQHLLDEGFAVATINKKINSLKVYNDFLQKKGIVSESYIQLKRDRVQIAAGSEHVVTALSEEEVEKLLFYLEDRTKVSLRNKLIAYLLLYTGVRVSELVNIKLTDIDVLTATLMIRGKGGKVREISLRQDLVQLIKEYQIGERQESRFRESEYLLVSQRSKKMHRDAVRNWLANISKDIGIKLHPHLFRHTFATRLLRKGVDLTTVSKLTGHSTVNMTAKFYIQTTREEKKAAVELL</sequence>
<name>C5D8C9_GEOSW</name>
<dbReference type="InterPro" id="IPR010998">
    <property type="entry name" value="Integrase_recombinase_N"/>
</dbReference>
<dbReference type="PANTHER" id="PTHR30349">
    <property type="entry name" value="PHAGE INTEGRASE-RELATED"/>
    <property type="match status" value="1"/>
</dbReference>
<dbReference type="InterPro" id="IPR044068">
    <property type="entry name" value="CB"/>
</dbReference>
<dbReference type="InterPro" id="IPR013762">
    <property type="entry name" value="Integrase-like_cat_sf"/>
</dbReference>